<dbReference type="SUPFAM" id="SSF52540">
    <property type="entry name" value="P-loop containing nucleoside triphosphate hydrolases"/>
    <property type="match status" value="1"/>
</dbReference>
<evidence type="ECO:0000256" key="2">
    <source>
        <dbReference type="ARBA" id="ARBA00022448"/>
    </source>
</evidence>
<proteinExistence type="inferred from homology"/>
<feature type="region of interest" description="Disordered" evidence="6">
    <location>
        <begin position="1"/>
        <end position="22"/>
    </location>
</feature>
<dbReference type="Pfam" id="PF00005">
    <property type="entry name" value="ABC_tran"/>
    <property type="match status" value="1"/>
</dbReference>
<dbReference type="EMBL" id="CP097463">
    <property type="protein sequence ID" value="WAX59282.1"/>
    <property type="molecule type" value="Genomic_DNA"/>
</dbReference>
<evidence type="ECO:0000256" key="5">
    <source>
        <dbReference type="ARBA" id="ARBA00022970"/>
    </source>
</evidence>
<name>A0ABY7K6Z2_9ACTN</name>
<dbReference type="PANTHER" id="PTHR43820">
    <property type="entry name" value="HIGH-AFFINITY BRANCHED-CHAIN AMINO ACID TRANSPORT ATP-BINDING PROTEIN LIVF"/>
    <property type="match status" value="1"/>
</dbReference>
<dbReference type="RefSeq" id="WP_269445817.1">
    <property type="nucleotide sequence ID" value="NZ_CP097463.1"/>
</dbReference>
<dbReference type="PANTHER" id="PTHR43820:SF4">
    <property type="entry name" value="HIGH-AFFINITY BRANCHED-CHAIN AMINO ACID TRANSPORT ATP-BINDING PROTEIN LIVF"/>
    <property type="match status" value="1"/>
</dbReference>
<keyword evidence="2" id="KW-0813">Transport</keyword>
<dbReference type="PROSITE" id="PS50893">
    <property type="entry name" value="ABC_TRANSPORTER_2"/>
    <property type="match status" value="1"/>
</dbReference>
<evidence type="ECO:0000256" key="4">
    <source>
        <dbReference type="ARBA" id="ARBA00022840"/>
    </source>
</evidence>
<gene>
    <name evidence="8" type="ORF">M6B22_06415</name>
</gene>
<protein>
    <submittedName>
        <fullName evidence="8">ABC transporter ATP-binding protein</fullName>
    </submittedName>
</protein>
<dbReference type="GO" id="GO:0005524">
    <property type="term" value="F:ATP binding"/>
    <property type="evidence" value="ECO:0007669"/>
    <property type="project" value="UniProtKB-KW"/>
</dbReference>
<keyword evidence="9" id="KW-1185">Reference proteome</keyword>
<organism evidence="8 9">
    <name type="scientific">Jatrophihabitans cynanchi</name>
    <dbReference type="NCBI Taxonomy" id="2944128"/>
    <lineage>
        <taxon>Bacteria</taxon>
        <taxon>Bacillati</taxon>
        <taxon>Actinomycetota</taxon>
        <taxon>Actinomycetes</taxon>
        <taxon>Jatrophihabitantales</taxon>
        <taxon>Jatrophihabitantaceae</taxon>
        <taxon>Jatrophihabitans</taxon>
    </lineage>
</organism>
<keyword evidence="4 8" id="KW-0067">ATP-binding</keyword>
<reference evidence="8" key="1">
    <citation type="submission" date="2022-05" db="EMBL/GenBank/DDBJ databases">
        <title>Jatrophihabitans sp. SB3-54 whole genome sequence.</title>
        <authorList>
            <person name="Suh M.K."/>
            <person name="Eom M.K."/>
            <person name="Kim J.S."/>
            <person name="Kim H.S."/>
            <person name="Do H.E."/>
            <person name="Shin Y.K."/>
            <person name="Lee J.-S."/>
        </authorList>
    </citation>
    <scope>NUCLEOTIDE SEQUENCE</scope>
    <source>
        <strain evidence="8">SB3-54</strain>
    </source>
</reference>
<dbReference type="PROSITE" id="PS00211">
    <property type="entry name" value="ABC_TRANSPORTER_1"/>
    <property type="match status" value="1"/>
</dbReference>
<evidence type="ECO:0000313" key="8">
    <source>
        <dbReference type="EMBL" id="WAX59282.1"/>
    </source>
</evidence>
<evidence type="ECO:0000259" key="7">
    <source>
        <dbReference type="PROSITE" id="PS50893"/>
    </source>
</evidence>
<evidence type="ECO:0000256" key="3">
    <source>
        <dbReference type="ARBA" id="ARBA00022741"/>
    </source>
</evidence>
<dbReference type="CDD" id="cd03224">
    <property type="entry name" value="ABC_TM1139_LivF_branched"/>
    <property type="match status" value="1"/>
</dbReference>
<dbReference type="InterPro" id="IPR003593">
    <property type="entry name" value="AAA+_ATPase"/>
</dbReference>
<dbReference type="Gene3D" id="3.40.50.300">
    <property type="entry name" value="P-loop containing nucleotide triphosphate hydrolases"/>
    <property type="match status" value="1"/>
</dbReference>
<feature type="domain" description="ABC transporter" evidence="7">
    <location>
        <begin position="27"/>
        <end position="264"/>
    </location>
</feature>
<comment type="similarity">
    <text evidence="1">Belongs to the ABC transporter superfamily.</text>
</comment>
<dbReference type="InterPro" id="IPR027417">
    <property type="entry name" value="P-loop_NTPase"/>
</dbReference>
<sequence length="265" mass="28360">MRPPTASPIVTKTGESPPSAPGAPVVLSANSLRVRYRNGALGILDVSVEVKVGQVVALFGPNGAGKTTTVRAISGFLRSEGARVIDGSVSLMGRATTNMEPSRTARIGLAFVPERKKVFASLSVRENLEALGQLPPRAERAAAFQRVYDMFPILWERRRSQAGRLSGGQQQMLAIARGLLTDPRLLIIDEMTLGLHHSLHEPLFDAVREVAAQGTSVLLVDESTGFALDVADHCYLLSAGRTRMSGPAEEFRGSELLAAGYVDAE</sequence>
<dbReference type="InterPro" id="IPR052156">
    <property type="entry name" value="BCAA_Transport_ATP-bd_LivF"/>
</dbReference>
<keyword evidence="3" id="KW-0547">Nucleotide-binding</keyword>
<dbReference type="SMART" id="SM00382">
    <property type="entry name" value="AAA"/>
    <property type="match status" value="1"/>
</dbReference>
<evidence type="ECO:0000256" key="1">
    <source>
        <dbReference type="ARBA" id="ARBA00005417"/>
    </source>
</evidence>
<evidence type="ECO:0000313" key="9">
    <source>
        <dbReference type="Proteomes" id="UP001164693"/>
    </source>
</evidence>
<dbReference type="Proteomes" id="UP001164693">
    <property type="component" value="Chromosome"/>
</dbReference>
<dbReference type="InterPro" id="IPR017871">
    <property type="entry name" value="ABC_transporter-like_CS"/>
</dbReference>
<keyword evidence="5" id="KW-0029">Amino-acid transport</keyword>
<dbReference type="InterPro" id="IPR003439">
    <property type="entry name" value="ABC_transporter-like_ATP-bd"/>
</dbReference>
<accession>A0ABY7K6Z2</accession>
<evidence type="ECO:0000256" key="6">
    <source>
        <dbReference type="SAM" id="MobiDB-lite"/>
    </source>
</evidence>